<comment type="caution">
    <text evidence="6">The sequence shown here is derived from an EMBL/GenBank/DDBJ whole genome shotgun (WGS) entry which is preliminary data.</text>
</comment>
<feature type="compositionally biased region" description="Basic and acidic residues" evidence="3">
    <location>
        <begin position="29"/>
        <end position="39"/>
    </location>
</feature>
<dbReference type="GO" id="GO:0097192">
    <property type="term" value="P:extrinsic apoptotic signaling pathway in absence of ligand"/>
    <property type="evidence" value="ECO:0007669"/>
    <property type="project" value="TreeGrafter"/>
</dbReference>
<reference evidence="6 7" key="1">
    <citation type="journal article" date="2016" name="Nat. Commun.">
        <title>Extremotolerant tardigrade genome and improved radiotolerance of human cultured cells by tardigrade-unique protein.</title>
        <authorList>
            <person name="Hashimoto T."/>
            <person name="Horikawa D.D."/>
            <person name="Saito Y."/>
            <person name="Kuwahara H."/>
            <person name="Kozuka-Hata H."/>
            <person name="Shin-I T."/>
            <person name="Minakuchi Y."/>
            <person name="Ohishi K."/>
            <person name="Motoyama A."/>
            <person name="Aizu T."/>
            <person name="Enomoto A."/>
            <person name="Kondo K."/>
            <person name="Tanaka S."/>
            <person name="Hara Y."/>
            <person name="Koshikawa S."/>
            <person name="Sagara H."/>
            <person name="Miura T."/>
            <person name="Yokobori S."/>
            <person name="Miyagawa K."/>
            <person name="Suzuki Y."/>
            <person name="Kubo T."/>
            <person name="Oyama M."/>
            <person name="Kohara Y."/>
            <person name="Fujiyama A."/>
            <person name="Arakawa K."/>
            <person name="Katayama T."/>
            <person name="Toyoda A."/>
            <person name="Kunieda T."/>
        </authorList>
    </citation>
    <scope>NUCLEOTIDE SEQUENCE [LARGE SCALE GENOMIC DNA]</scope>
    <source>
        <strain evidence="6 7">YOKOZUNA-1</strain>
    </source>
</reference>
<evidence type="ECO:0000256" key="1">
    <source>
        <dbReference type="ARBA" id="ARBA00009458"/>
    </source>
</evidence>
<protein>
    <recommendedName>
        <fullName evidence="5">Bcl-2 Bcl-2 homology region 1-3 domain-containing protein</fullName>
    </recommendedName>
</protein>
<proteinExistence type="inferred from homology"/>
<feature type="domain" description="Bcl-2 Bcl-2 homology region 1-3" evidence="5">
    <location>
        <begin position="157"/>
        <end position="257"/>
    </location>
</feature>
<dbReference type="PANTHER" id="PTHR11256">
    <property type="entry name" value="BCL-2 RELATED"/>
    <property type="match status" value="1"/>
</dbReference>
<sequence length="292" mass="32740">MRLNPDTRSMDDISDDFEEEHGPSTSVHPDAHFTLENRTKGFYPLPTRATNGKSEESSYASDDGEEEEEADGFIKVPEELAVVEEGQDLLAILLARELGRSGSGKSQVSSELQKYLNARKSQPAFRASRQNGFRGTSVTRSYQSRELACQEEIADALARIGDALEADQELNTILASDGQDFTYETLRNVAKTLFANGINWGRIVALLFFACKMVRNKLSQSLENSPFGSPWIKDILRWAGQIMRTYIAWWIVRRGGWQAVMEWFGPAWSQIGLAFGGFCTVCVIIWKTHQLA</sequence>
<keyword evidence="4" id="KW-1133">Transmembrane helix</keyword>
<dbReference type="Gene3D" id="1.10.437.10">
    <property type="entry name" value="Blc2-like"/>
    <property type="match status" value="1"/>
</dbReference>
<keyword evidence="4" id="KW-0472">Membrane</keyword>
<dbReference type="GO" id="GO:0008630">
    <property type="term" value="P:intrinsic apoptotic signaling pathway in response to DNA damage"/>
    <property type="evidence" value="ECO:0007669"/>
    <property type="project" value="TreeGrafter"/>
</dbReference>
<keyword evidence="2" id="KW-0053">Apoptosis</keyword>
<dbReference type="InterPro" id="IPR026298">
    <property type="entry name" value="Bcl-2_fam"/>
</dbReference>
<name>A0A1D1W7V5_RAMVA</name>
<dbReference type="InterPro" id="IPR046371">
    <property type="entry name" value="Bcl-2_BH1-3"/>
</dbReference>
<dbReference type="GO" id="GO:0005741">
    <property type="term" value="C:mitochondrial outer membrane"/>
    <property type="evidence" value="ECO:0007669"/>
    <property type="project" value="TreeGrafter"/>
</dbReference>
<dbReference type="AlphaFoldDB" id="A0A1D1W7V5"/>
<evidence type="ECO:0000313" key="7">
    <source>
        <dbReference type="Proteomes" id="UP000186922"/>
    </source>
</evidence>
<dbReference type="Proteomes" id="UP000186922">
    <property type="component" value="Unassembled WGS sequence"/>
</dbReference>
<evidence type="ECO:0000313" key="6">
    <source>
        <dbReference type="EMBL" id="GAV07574.1"/>
    </source>
</evidence>
<dbReference type="SMART" id="SM00337">
    <property type="entry name" value="BCL"/>
    <property type="match status" value="1"/>
</dbReference>
<accession>A0A1D1W7V5</accession>
<keyword evidence="7" id="KW-1185">Reference proteome</keyword>
<dbReference type="CDD" id="cd06845">
    <property type="entry name" value="Bcl-2_like"/>
    <property type="match status" value="1"/>
</dbReference>
<feature type="compositionally biased region" description="Acidic residues" evidence="3">
    <location>
        <begin position="62"/>
        <end position="71"/>
    </location>
</feature>
<dbReference type="GO" id="GO:0051400">
    <property type="term" value="F:BH domain binding"/>
    <property type="evidence" value="ECO:0007669"/>
    <property type="project" value="TreeGrafter"/>
</dbReference>
<comment type="similarity">
    <text evidence="1">Belongs to the Bcl-2 family.</text>
</comment>
<feature type="region of interest" description="Disordered" evidence="3">
    <location>
        <begin position="1"/>
        <end position="71"/>
    </location>
</feature>
<dbReference type="EMBL" id="BDGG01000015">
    <property type="protein sequence ID" value="GAV07574.1"/>
    <property type="molecule type" value="Genomic_DNA"/>
</dbReference>
<evidence type="ECO:0000256" key="2">
    <source>
        <dbReference type="ARBA" id="ARBA00022703"/>
    </source>
</evidence>
<dbReference type="SUPFAM" id="SSF56854">
    <property type="entry name" value="Bcl-2 inhibitors of programmed cell death"/>
    <property type="match status" value="1"/>
</dbReference>
<dbReference type="OrthoDB" id="6080198at2759"/>
<dbReference type="InterPro" id="IPR036834">
    <property type="entry name" value="Bcl-2-like_sf"/>
</dbReference>
<feature type="transmembrane region" description="Helical" evidence="4">
    <location>
        <begin position="267"/>
        <end position="286"/>
    </location>
</feature>
<organism evidence="6 7">
    <name type="scientific">Ramazzottius varieornatus</name>
    <name type="common">Water bear</name>
    <name type="synonym">Tardigrade</name>
    <dbReference type="NCBI Taxonomy" id="947166"/>
    <lineage>
        <taxon>Eukaryota</taxon>
        <taxon>Metazoa</taxon>
        <taxon>Ecdysozoa</taxon>
        <taxon>Tardigrada</taxon>
        <taxon>Eutardigrada</taxon>
        <taxon>Parachela</taxon>
        <taxon>Hypsibioidea</taxon>
        <taxon>Ramazzottiidae</taxon>
        <taxon>Ramazzottius</taxon>
    </lineage>
</organism>
<evidence type="ECO:0000256" key="4">
    <source>
        <dbReference type="SAM" id="Phobius"/>
    </source>
</evidence>
<dbReference type="Pfam" id="PF00452">
    <property type="entry name" value="Bcl-2"/>
    <property type="match status" value="1"/>
</dbReference>
<dbReference type="STRING" id="947166.A0A1D1W7V5"/>
<dbReference type="InterPro" id="IPR002475">
    <property type="entry name" value="Bcl2-like"/>
</dbReference>
<dbReference type="GO" id="GO:0042981">
    <property type="term" value="P:regulation of apoptotic process"/>
    <property type="evidence" value="ECO:0007669"/>
    <property type="project" value="InterPro"/>
</dbReference>
<dbReference type="PROSITE" id="PS50062">
    <property type="entry name" value="BCL2_FAMILY"/>
    <property type="match status" value="1"/>
</dbReference>
<dbReference type="GO" id="GO:0001836">
    <property type="term" value="P:release of cytochrome c from mitochondria"/>
    <property type="evidence" value="ECO:0007669"/>
    <property type="project" value="TreeGrafter"/>
</dbReference>
<gene>
    <name evidence="6" type="primary">RvY_17393-1</name>
    <name evidence="6" type="synonym">RvY_17393.1</name>
    <name evidence="6" type="ORF">RvY_17393</name>
</gene>
<dbReference type="PANTHER" id="PTHR11256:SF56">
    <property type="entry name" value="BCL-2 BCL-2 HOMOLOGY REGION 1-3 DOMAIN-CONTAINING PROTEIN"/>
    <property type="match status" value="1"/>
</dbReference>
<evidence type="ECO:0000259" key="5">
    <source>
        <dbReference type="SMART" id="SM00337"/>
    </source>
</evidence>
<evidence type="ECO:0000256" key="3">
    <source>
        <dbReference type="SAM" id="MobiDB-lite"/>
    </source>
</evidence>
<keyword evidence="4" id="KW-0812">Transmembrane</keyword>